<evidence type="ECO:0008006" key="4">
    <source>
        <dbReference type="Google" id="ProtNLM"/>
    </source>
</evidence>
<evidence type="ECO:0000313" key="2">
    <source>
        <dbReference type="EMBL" id="SMQ52174.1"/>
    </source>
</evidence>
<protein>
    <recommendedName>
        <fullName evidence="4">F-box domain-containing protein</fullName>
    </recommendedName>
</protein>
<feature type="region of interest" description="Disordered" evidence="1">
    <location>
        <begin position="1"/>
        <end position="92"/>
    </location>
</feature>
<evidence type="ECO:0000313" key="3">
    <source>
        <dbReference type="Proteomes" id="UP000215127"/>
    </source>
</evidence>
<dbReference type="AlphaFoldDB" id="A0A1X7RXK7"/>
<dbReference type="PANTHER" id="PTHR42085">
    <property type="entry name" value="F-BOX DOMAIN-CONTAINING PROTEIN"/>
    <property type="match status" value="1"/>
</dbReference>
<dbReference type="EMBL" id="LT853698">
    <property type="protein sequence ID" value="SMQ52174.1"/>
    <property type="molecule type" value="Genomic_DNA"/>
</dbReference>
<sequence length="515" mass="57560">MAPNLPHTDSPHRHIARKQQQAQSGVLKPRRRISTIQTSAQLEDLVQAGTMEKENSLQNSRAARGGPEDIAHDPSSSLHDMESKIDAQSTAPPDKGLLGLPVELQNRIYLLVVTRPRLVPAKISETGMVAHANFYNDDFFLMDPDNQDDPMRPKDNRPPQIMEVCRSIRKLVRPMYYGNNVFNFSPRSYFRQSQSIGAPIGDNFKLVRMAMYSEKFWIRDVGTDTERFIKTMLCIKTRASGKVIAEKYYMVLRQRGRRVEARTGWKMLYSVRHLAQPLRIGETQPLCMCVVQVDKDSRKGEHNEETLWKLLMNCVLNSPNLADAQFDDASRAKVAEMTQEPETTQIIGMLDEHPDRGLLEMPPCPSCKEMRILCATSLERIDWMLSDGGKLKDTFEIPLQLDQTPVFQPVLPVASSCTDEADITTNTQASEPRKAMSVLQTILDGTAAIADVLAADGAGVVRKVAIGQLSDKCRRLGSCRVGHVGGCGARSDCGQWVPSQMNLVCLRQASVLRVV</sequence>
<organism evidence="2 3">
    <name type="scientific">Zymoseptoria tritici (strain ST99CH_3D7)</name>
    <dbReference type="NCBI Taxonomy" id="1276538"/>
    <lineage>
        <taxon>Eukaryota</taxon>
        <taxon>Fungi</taxon>
        <taxon>Dikarya</taxon>
        <taxon>Ascomycota</taxon>
        <taxon>Pezizomycotina</taxon>
        <taxon>Dothideomycetes</taxon>
        <taxon>Dothideomycetidae</taxon>
        <taxon>Mycosphaerellales</taxon>
        <taxon>Mycosphaerellaceae</taxon>
        <taxon>Zymoseptoria</taxon>
    </lineage>
</organism>
<dbReference type="PANTHER" id="PTHR42085:SF2">
    <property type="entry name" value="F-BOX DOMAIN-CONTAINING PROTEIN"/>
    <property type="match status" value="1"/>
</dbReference>
<dbReference type="Proteomes" id="UP000215127">
    <property type="component" value="Chromosome 7"/>
</dbReference>
<accession>A0A1X7RXK7</accession>
<dbReference type="InterPro" id="IPR038883">
    <property type="entry name" value="AN11006-like"/>
</dbReference>
<gene>
    <name evidence="2" type="ORF">ZT3D7_G7327</name>
</gene>
<keyword evidence="3" id="KW-1185">Reference proteome</keyword>
<reference evidence="2 3" key="1">
    <citation type="submission" date="2016-06" db="EMBL/GenBank/DDBJ databases">
        <authorList>
            <person name="Kjaerup R.B."/>
            <person name="Dalgaard T.S."/>
            <person name="Juul-Madsen H.R."/>
        </authorList>
    </citation>
    <scope>NUCLEOTIDE SEQUENCE [LARGE SCALE GENOMIC DNA]</scope>
</reference>
<name>A0A1X7RXK7_ZYMT9</name>
<proteinExistence type="predicted"/>
<evidence type="ECO:0000256" key="1">
    <source>
        <dbReference type="SAM" id="MobiDB-lite"/>
    </source>
</evidence>